<reference evidence="2" key="1">
    <citation type="journal article" date="2016" name="Nature">
        <title>Genome evolution in the allotetraploid frog Xenopus laevis.</title>
        <authorList>
            <person name="Session A.M."/>
            <person name="Uno Y."/>
            <person name="Kwon T."/>
            <person name="Chapman J.A."/>
            <person name="Toyoda A."/>
            <person name="Takahashi S."/>
            <person name="Fukui A."/>
            <person name="Hikosaka A."/>
            <person name="Suzuki A."/>
            <person name="Kondo M."/>
            <person name="van Heeringen S.J."/>
            <person name="Quigley I."/>
            <person name="Heinz S."/>
            <person name="Ogino H."/>
            <person name="Ochi H."/>
            <person name="Hellsten U."/>
            <person name="Lyons J.B."/>
            <person name="Simakov O."/>
            <person name="Putnam N."/>
            <person name="Stites J."/>
            <person name="Kuroki Y."/>
            <person name="Tanaka T."/>
            <person name="Michiue T."/>
            <person name="Watanabe M."/>
            <person name="Bogdanovic O."/>
            <person name="Lister R."/>
            <person name="Georgiou G."/>
            <person name="Paranjpe S.S."/>
            <person name="van Kruijsbergen I."/>
            <person name="Shu S."/>
            <person name="Carlson J."/>
            <person name="Kinoshita T."/>
            <person name="Ohta Y."/>
            <person name="Mawaribuchi S."/>
            <person name="Jenkins J."/>
            <person name="Grimwood J."/>
            <person name="Schmutz J."/>
            <person name="Mitros T."/>
            <person name="Mozaffari S.V."/>
            <person name="Suzuki Y."/>
            <person name="Haramoto Y."/>
            <person name="Yamamoto T.S."/>
            <person name="Takagi C."/>
            <person name="Heald R."/>
            <person name="Miller K."/>
            <person name="Haudenschild C."/>
            <person name="Kitzman J."/>
            <person name="Nakayama T."/>
            <person name="Izutsu Y."/>
            <person name="Robert J."/>
            <person name="Fortriede J."/>
            <person name="Burns K."/>
            <person name="Lotay V."/>
            <person name="Karimi K."/>
            <person name="Yasuoka Y."/>
            <person name="Dichmann D.S."/>
            <person name="Flajnik M.F."/>
            <person name="Houston D.W."/>
            <person name="Shendure J."/>
            <person name="DuPasquier L."/>
            <person name="Vize P.D."/>
            <person name="Zorn A.M."/>
            <person name="Ito M."/>
            <person name="Marcotte E.M."/>
            <person name="Wallingford J.B."/>
            <person name="Ito Y."/>
            <person name="Asashima M."/>
            <person name="Ueno N."/>
            <person name="Matsuda Y."/>
            <person name="Veenstra G.J."/>
            <person name="Fujiyama A."/>
            <person name="Harland R.M."/>
            <person name="Taira M."/>
            <person name="Rokhsar D.S."/>
        </authorList>
    </citation>
    <scope>NUCLEOTIDE SEQUENCE [LARGE SCALE GENOMIC DNA]</scope>
    <source>
        <strain evidence="2">J</strain>
    </source>
</reference>
<accession>A0A974CYC2</accession>
<evidence type="ECO:0000313" key="2">
    <source>
        <dbReference type="Proteomes" id="UP000694892"/>
    </source>
</evidence>
<dbReference type="OMA" id="HWINELV"/>
<proteinExistence type="predicted"/>
<evidence type="ECO:0000313" key="1">
    <source>
        <dbReference type="EMBL" id="OCT81628.1"/>
    </source>
</evidence>
<name>A0A974CYC2_XENLA</name>
<gene>
    <name evidence="1" type="ORF">XELAEV_18028452mg</name>
</gene>
<dbReference type="EMBL" id="CM004474">
    <property type="protein sequence ID" value="OCT81628.1"/>
    <property type="molecule type" value="Genomic_DNA"/>
</dbReference>
<dbReference type="Proteomes" id="UP000694892">
    <property type="component" value="Chromosome 5L"/>
</dbReference>
<organism evidence="1 2">
    <name type="scientific">Xenopus laevis</name>
    <name type="common">African clawed frog</name>
    <dbReference type="NCBI Taxonomy" id="8355"/>
    <lineage>
        <taxon>Eukaryota</taxon>
        <taxon>Metazoa</taxon>
        <taxon>Chordata</taxon>
        <taxon>Craniata</taxon>
        <taxon>Vertebrata</taxon>
        <taxon>Euteleostomi</taxon>
        <taxon>Amphibia</taxon>
        <taxon>Batrachia</taxon>
        <taxon>Anura</taxon>
        <taxon>Pipoidea</taxon>
        <taxon>Pipidae</taxon>
        <taxon>Xenopodinae</taxon>
        <taxon>Xenopus</taxon>
        <taxon>Xenopus</taxon>
    </lineage>
</organism>
<dbReference type="AlphaFoldDB" id="A0A974CYC2"/>
<sequence>MLPIRIPNRVMKVLQTKIMKFIWASKSHRIAGKVLTTPLGWGGLGAPDIPKFYVAAQLRQAWKASVCVAHKEITQRYMTPTKLHSIYPTSTTSCCGEEGALYRIVWTLLEDYWKGVMTLLEPILGQSLCLDPQTLLLGKPFPRLKKYVQKQANLIVTVAKWLIAHNWKKPESPTGLELKTSNIRRMEYLAGLHCSQLLNVDKVWSQWESLIPIIT</sequence>
<protein>
    <submittedName>
        <fullName evidence="1">Uncharacterized protein</fullName>
    </submittedName>
</protein>